<evidence type="ECO:0000313" key="2">
    <source>
        <dbReference type="Proteomes" id="UP000053257"/>
    </source>
</evidence>
<reference evidence="1 2" key="1">
    <citation type="journal article" date="2014" name="PLoS Genet.">
        <title>Analysis of the Phlebiopsis gigantea genome, transcriptome and secretome provides insight into its pioneer colonization strategies of wood.</title>
        <authorList>
            <person name="Hori C."/>
            <person name="Ishida T."/>
            <person name="Igarashi K."/>
            <person name="Samejima M."/>
            <person name="Suzuki H."/>
            <person name="Master E."/>
            <person name="Ferreira P."/>
            <person name="Ruiz-Duenas F.J."/>
            <person name="Held B."/>
            <person name="Canessa P."/>
            <person name="Larrondo L.F."/>
            <person name="Schmoll M."/>
            <person name="Druzhinina I.S."/>
            <person name="Kubicek C.P."/>
            <person name="Gaskell J.A."/>
            <person name="Kersten P."/>
            <person name="St John F."/>
            <person name="Glasner J."/>
            <person name="Sabat G."/>
            <person name="Splinter BonDurant S."/>
            <person name="Syed K."/>
            <person name="Yadav J."/>
            <person name="Mgbeahuruike A.C."/>
            <person name="Kovalchuk A."/>
            <person name="Asiegbu F.O."/>
            <person name="Lackner G."/>
            <person name="Hoffmeister D."/>
            <person name="Rencoret J."/>
            <person name="Gutierrez A."/>
            <person name="Sun H."/>
            <person name="Lindquist E."/>
            <person name="Barry K."/>
            <person name="Riley R."/>
            <person name="Grigoriev I.V."/>
            <person name="Henrissat B."/>
            <person name="Kues U."/>
            <person name="Berka R.M."/>
            <person name="Martinez A.T."/>
            <person name="Covert S.F."/>
            <person name="Blanchette R.A."/>
            <person name="Cullen D."/>
        </authorList>
    </citation>
    <scope>NUCLEOTIDE SEQUENCE [LARGE SCALE GENOMIC DNA]</scope>
    <source>
        <strain evidence="1 2">11061_1 CR5-6</strain>
    </source>
</reference>
<accession>A0A0C3S9J1</accession>
<proteinExistence type="predicted"/>
<evidence type="ECO:0000313" key="1">
    <source>
        <dbReference type="EMBL" id="KIP08332.1"/>
    </source>
</evidence>
<gene>
    <name evidence="1" type="ORF">PHLGIDRAFT_117320</name>
</gene>
<protein>
    <submittedName>
        <fullName evidence="1">Uncharacterized protein</fullName>
    </submittedName>
</protein>
<keyword evidence="2" id="KW-1185">Reference proteome</keyword>
<dbReference type="Proteomes" id="UP000053257">
    <property type="component" value="Unassembled WGS sequence"/>
</dbReference>
<organism evidence="1 2">
    <name type="scientific">Phlebiopsis gigantea (strain 11061_1 CR5-6)</name>
    <name type="common">White-rot fungus</name>
    <name type="synonym">Peniophora gigantea</name>
    <dbReference type="NCBI Taxonomy" id="745531"/>
    <lineage>
        <taxon>Eukaryota</taxon>
        <taxon>Fungi</taxon>
        <taxon>Dikarya</taxon>
        <taxon>Basidiomycota</taxon>
        <taxon>Agaricomycotina</taxon>
        <taxon>Agaricomycetes</taxon>
        <taxon>Polyporales</taxon>
        <taxon>Phanerochaetaceae</taxon>
        <taxon>Phlebiopsis</taxon>
    </lineage>
</organism>
<dbReference type="AlphaFoldDB" id="A0A0C3S9J1"/>
<dbReference type="EMBL" id="KN840481">
    <property type="protein sequence ID" value="KIP08332.1"/>
    <property type="molecule type" value="Genomic_DNA"/>
</dbReference>
<dbReference type="HOGENOM" id="CLU_2321177_0_0_1"/>
<name>A0A0C3S9J1_PHLG1</name>
<sequence>MEVRMKEALSKTFQSILEVEIELERVMTEQPEGEDCPKPPFHWVPEDVFLEYVLDLPIVVLMNKYAQVWLDIHKTAKTRHDWVRLVREWKHNRLSLHLC</sequence>